<dbReference type="Pfam" id="PF13426">
    <property type="entry name" value="PAS_9"/>
    <property type="match status" value="1"/>
</dbReference>
<dbReference type="NCBIfam" id="TIGR00254">
    <property type="entry name" value="GGDEF"/>
    <property type="match status" value="1"/>
</dbReference>
<dbReference type="Gene3D" id="3.30.70.270">
    <property type="match status" value="1"/>
</dbReference>
<evidence type="ECO:0000256" key="3">
    <source>
        <dbReference type="ARBA" id="ARBA00022636"/>
    </source>
</evidence>
<dbReference type="PANTHER" id="PTHR44757:SF2">
    <property type="entry name" value="BIOFILM ARCHITECTURE MAINTENANCE PROTEIN MBAA"/>
    <property type="match status" value="1"/>
</dbReference>
<dbReference type="SMART" id="SM00267">
    <property type="entry name" value="GGDEF"/>
    <property type="match status" value="1"/>
</dbReference>
<comment type="caution">
    <text evidence="11">The sequence shown here is derived from an EMBL/GenBank/DDBJ whole genome shotgun (WGS) entry which is preliminary data.</text>
</comment>
<dbReference type="GO" id="GO:0000160">
    <property type="term" value="P:phosphorelay signal transduction system"/>
    <property type="evidence" value="ECO:0007669"/>
    <property type="project" value="InterPro"/>
</dbReference>
<dbReference type="SMART" id="SM00052">
    <property type="entry name" value="EAL"/>
    <property type="match status" value="1"/>
</dbReference>
<dbReference type="EMBL" id="QPII01000027">
    <property type="protein sequence ID" value="RCV86267.1"/>
    <property type="molecule type" value="Genomic_DNA"/>
</dbReference>
<feature type="modified residue" description="4-aspartylphosphate" evidence="5">
    <location>
        <position position="749"/>
    </location>
</feature>
<dbReference type="InterPro" id="IPR000160">
    <property type="entry name" value="GGDEF_dom"/>
</dbReference>
<evidence type="ECO:0000313" key="12">
    <source>
        <dbReference type="Proteomes" id="UP000252405"/>
    </source>
</evidence>
<dbReference type="InterPro" id="IPR035919">
    <property type="entry name" value="EAL_sf"/>
</dbReference>
<dbReference type="Pfam" id="PF00072">
    <property type="entry name" value="Response_reg"/>
    <property type="match status" value="1"/>
</dbReference>
<evidence type="ECO:0000259" key="10">
    <source>
        <dbReference type="PROSITE" id="PS50887"/>
    </source>
</evidence>
<dbReference type="Pfam" id="PF08447">
    <property type="entry name" value="PAS_3"/>
    <property type="match status" value="1"/>
</dbReference>
<feature type="domain" description="GGDEF" evidence="10">
    <location>
        <begin position="289"/>
        <end position="419"/>
    </location>
</feature>
<dbReference type="PROSITE" id="PS50887">
    <property type="entry name" value="GGDEF"/>
    <property type="match status" value="1"/>
</dbReference>
<comment type="cofactor">
    <cofactor evidence="1">
        <name>Mg(2+)</name>
        <dbReference type="ChEBI" id="CHEBI:18420"/>
    </cofactor>
</comment>
<dbReference type="PROSITE" id="PS50110">
    <property type="entry name" value="RESPONSE_REGULATORY"/>
    <property type="match status" value="1"/>
</dbReference>
<dbReference type="CDD" id="cd01948">
    <property type="entry name" value="EAL"/>
    <property type="match status" value="1"/>
</dbReference>
<dbReference type="InterPro" id="IPR029787">
    <property type="entry name" value="Nucleotide_cyclase"/>
</dbReference>
<comment type="catalytic activity">
    <reaction evidence="4">
        <text>3',3'-c-di-GMP + H2O = 5'-phosphoguanylyl(3'-&gt;5')guanosine + H(+)</text>
        <dbReference type="Rhea" id="RHEA:24902"/>
        <dbReference type="ChEBI" id="CHEBI:15377"/>
        <dbReference type="ChEBI" id="CHEBI:15378"/>
        <dbReference type="ChEBI" id="CHEBI:58754"/>
        <dbReference type="ChEBI" id="CHEBI:58805"/>
        <dbReference type="EC" id="3.1.4.52"/>
    </reaction>
    <physiologicalReaction direction="left-to-right" evidence="4">
        <dbReference type="Rhea" id="RHEA:24903"/>
    </physiologicalReaction>
</comment>
<feature type="domain" description="PAS" evidence="7">
    <location>
        <begin position="30"/>
        <end position="82"/>
    </location>
</feature>
<dbReference type="GO" id="GO:0071111">
    <property type="term" value="F:cyclic-guanylate-specific phosphodiesterase activity"/>
    <property type="evidence" value="ECO:0007669"/>
    <property type="project" value="UniProtKB-EC"/>
</dbReference>
<dbReference type="EC" id="3.1.4.52" evidence="2"/>
<dbReference type="Gene3D" id="3.40.50.2300">
    <property type="match status" value="1"/>
</dbReference>
<dbReference type="InterPro" id="IPR001610">
    <property type="entry name" value="PAC"/>
</dbReference>
<evidence type="ECO:0000259" key="9">
    <source>
        <dbReference type="PROSITE" id="PS50883"/>
    </source>
</evidence>
<keyword evidence="3" id="KW-0973">c-di-GMP</keyword>
<evidence type="ECO:0000313" key="11">
    <source>
        <dbReference type="EMBL" id="RCV86267.1"/>
    </source>
</evidence>
<reference evidence="11 12" key="1">
    <citation type="submission" date="2018-07" db="EMBL/GenBank/DDBJ databases">
        <title>Halomonas montanilacus sp. nov., isolated from Lake Pengyan on Tibetan Plateau.</title>
        <authorList>
            <person name="Lu H."/>
            <person name="Xing P."/>
            <person name="Wu Q."/>
        </authorList>
    </citation>
    <scope>NUCLEOTIDE SEQUENCE [LARGE SCALE GENOMIC DNA]</scope>
    <source>
        <strain evidence="11 12">PYC7W</strain>
    </source>
</reference>
<dbReference type="FunFam" id="3.20.20.450:FF:000001">
    <property type="entry name" value="Cyclic di-GMP phosphodiesterase yahA"/>
    <property type="match status" value="1"/>
</dbReference>
<dbReference type="InterPro" id="IPR001633">
    <property type="entry name" value="EAL_dom"/>
</dbReference>
<dbReference type="PANTHER" id="PTHR44757">
    <property type="entry name" value="DIGUANYLATE CYCLASE DGCP"/>
    <property type="match status" value="1"/>
</dbReference>
<evidence type="ECO:0000259" key="8">
    <source>
        <dbReference type="PROSITE" id="PS50113"/>
    </source>
</evidence>
<dbReference type="Pfam" id="PF00990">
    <property type="entry name" value="GGDEF"/>
    <property type="match status" value="1"/>
</dbReference>
<dbReference type="Gene3D" id="3.20.20.450">
    <property type="entry name" value="EAL domain"/>
    <property type="match status" value="1"/>
</dbReference>
<dbReference type="Gene3D" id="3.30.450.20">
    <property type="entry name" value="PAS domain"/>
    <property type="match status" value="2"/>
</dbReference>
<dbReference type="InterPro" id="IPR043128">
    <property type="entry name" value="Rev_trsase/Diguanyl_cyclase"/>
</dbReference>
<dbReference type="InterPro" id="IPR000014">
    <property type="entry name" value="PAS"/>
</dbReference>
<feature type="domain" description="Response regulatory" evidence="6">
    <location>
        <begin position="700"/>
        <end position="815"/>
    </location>
</feature>
<protein>
    <recommendedName>
        <fullName evidence="2">cyclic-guanylate-specific phosphodiesterase</fullName>
        <ecNumber evidence="2">3.1.4.52</ecNumber>
    </recommendedName>
</protein>
<evidence type="ECO:0000256" key="2">
    <source>
        <dbReference type="ARBA" id="ARBA00012282"/>
    </source>
</evidence>
<evidence type="ECO:0000259" key="7">
    <source>
        <dbReference type="PROSITE" id="PS50112"/>
    </source>
</evidence>
<dbReference type="SUPFAM" id="SSF55073">
    <property type="entry name" value="Nucleotide cyclase"/>
    <property type="match status" value="1"/>
</dbReference>
<proteinExistence type="predicted"/>
<dbReference type="SMART" id="SM00086">
    <property type="entry name" value="PAC"/>
    <property type="match status" value="2"/>
</dbReference>
<dbReference type="Pfam" id="PF00563">
    <property type="entry name" value="EAL"/>
    <property type="match status" value="1"/>
</dbReference>
<dbReference type="SMART" id="SM00091">
    <property type="entry name" value="PAS"/>
    <property type="match status" value="2"/>
</dbReference>
<dbReference type="InterPro" id="IPR000700">
    <property type="entry name" value="PAS-assoc_C"/>
</dbReference>
<keyword evidence="12" id="KW-1185">Reference proteome</keyword>
<organism evidence="11 12">
    <name type="scientific">Billgrantia montanilacus</name>
    <dbReference type="NCBI Taxonomy" id="2282305"/>
    <lineage>
        <taxon>Bacteria</taxon>
        <taxon>Pseudomonadati</taxon>
        <taxon>Pseudomonadota</taxon>
        <taxon>Gammaproteobacteria</taxon>
        <taxon>Oceanospirillales</taxon>
        <taxon>Halomonadaceae</taxon>
        <taxon>Billgrantia</taxon>
    </lineage>
</organism>
<dbReference type="CDD" id="cd00130">
    <property type="entry name" value="PAS"/>
    <property type="match status" value="2"/>
</dbReference>
<dbReference type="FunFam" id="3.30.70.270:FF:000001">
    <property type="entry name" value="Diguanylate cyclase domain protein"/>
    <property type="match status" value="1"/>
</dbReference>
<gene>
    <name evidence="11" type="ORF">DU505_21215</name>
</gene>
<dbReference type="InterPro" id="IPR035965">
    <property type="entry name" value="PAS-like_dom_sf"/>
</dbReference>
<evidence type="ECO:0000256" key="4">
    <source>
        <dbReference type="ARBA" id="ARBA00051114"/>
    </source>
</evidence>
<dbReference type="PROSITE" id="PS50883">
    <property type="entry name" value="EAL"/>
    <property type="match status" value="1"/>
</dbReference>
<feature type="domain" description="EAL" evidence="9">
    <location>
        <begin position="428"/>
        <end position="682"/>
    </location>
</feature>
<dbReference type="SUPFAM" id="SSF55785">
    <property type="entry name" value="PYP-like sensor domain (PAS domain)"/>
    <property type="match status" value="2"/>
</dbReference>
<dbReference type="PROSITE" id="PS50113">
    <property type="entry name" value="PAC"/>
    <property type="match status" value="1"/>
</dbReference>
<evidence type="ECO:0000256" key="1">
    <source>
        <dbReference type="ARBA" id="ARBA00001946"/>
    </source>
</evidence>
<dbReference type="CDD" id="cd01949">
    <property type="entry name" value="GGDEF"/>
    <property type="match status" value="1"/>
</dbReference>
<dbReference type="Proteomes" id="UP000252405">
    <property type="component" value="Unassembled WGS sequence"/>
</dbReference>
<accession>A0A368TPU3</accession>
<dbReference type="PROSITE" id="PS50112">
    <property type="entry name" value="PAS"/>
    <property type="match status" value="2"/>
</dbReference>
<dbReference type="InterPro" id="IPR011006">
    <property type="entry name" value="CheY-like_superfamily"/>
</dbReference>
<dbReference type="GO" id="GO:0071732">
    <property type="term" value="P:cellular response to nitric oxide"/>
    <property type="evidence" value="ECO:0007669"/>
    <property type="project" value="UniProtKB-ARBA"/>
</dbReference>
<name>A0A368TPU3_9GAMM</name>
<dbReference type="SUPFAM" id="SSF52172">
    <property type="entry name" value="CheY-like"/>
    <property type="match status" value="1"/>
</dbReference>
<feature type="domain" description="PAS" evidence="7">
    <location>
        <begin position="129"/>
        <end position="202"/>
    </location>
</feature>
<dbReference type="InterPro" id="IPR001789">
    <property type="entry name" value="Sig_transdc_resp-reg_receiver"/>
</dbReference>
<dbReference type="OrthoDB" id="9804951at2"/>
<dbReference type="SUPFAM" id="SSF141868">
    <property type="entry name" value="EAL domain-like"/>
    <property type="match status" value="1"/>
</dbReference>
<dbReference type="CDD" id="cd17569">
    <property type="entry name" value="REC_HupR-like"/>
    <property type="match status" value="1"/>
</dbReference>
<dbReference type="InterPro" id="IPR052155">
    <property type="entry name" value="Biofilm_reg_signaling"/>
</dbReference>
<evidence type="ECO:0000259" key="6">
    <source>
        <dbReference type="PROSITE" id="PS50110"/>
    </source>
</evidence>
<dbReference type="InterPro" id="IPR013655">
    <property type="entry name" value="PAS_fold_3"/>
</dbReference>
<keyword evidence="5" id="KW-0597">Phosphoprotein</keyword>
<dbReference type="SMART" id="SM00448">
    <property type="entry name" value="REC"/>
    <property type="match status" value="1"/>
</dbReference>
<feature type="domain" description="PAC" evidence="8">
    <location>
        <begin position="203"/>
        <end position="257"/>
    </location>
</feature>
<evidence type="ECO:0000256" key="5">
    <source>
        <dbReference type="PROSITE-ProRule" id="PRU00169"/>
    </source>
</evidence>
<dbReference type="NCBIfam" id="TIGR00229">
    <property type="entry name" value="sensory_box"/>
    <property type="match status" value="2"/>
</dbReference>
<sequence length="834" mass="94235">MPDRSTRELREALRQRDQFFTLSLDLFCRIDLEGRFLQTNAVFEQLLGYSEQWFVGHHYSQLVVAEDQPVVDAAIERIKIGQRVHALEVRVRDAHGDILWVEVNADLGTEAVIYVVARDITQRKHDEQRLHILERGIESSVNGVIIAEADHPDLPIIYVNSAFEHITGYSRQEVIGRNCRFLQGPDTDPEARAVIRRGIAAKRYTHATLCNYRKDGTLFWNDLHISPVLDENGEVSHFIGVQNDISTQRAYESRLAHNATHDSLTGLPNRALLEERLQQCYRPARHHVGSVALLYIDLDDFKSINDSLGHVLGDQILVEVASRLVKQVRASDTVARCGGDEFAILLTDPGDILLIVERLLASVARPYRIEQSELHLTASIGIALDPDGVAKPSHLIQQADQAKSQAKRQGRNTYQWYTEGLNKRVSGRVMLRNALQHAIDQQQFELHYQPQVHDATGRIIGFEALIRWHHPERGYILPAEFIGLAEDTGQIIPISEWVLRTACHDNVRLNALGFGEYVMAVNVSPMQFHRANFVPGILETLEKTGLAAPLLELELTENILMESTTKAIDILQTLRRLGISIALDDFGTGFSSLSYLKYLPIDKIKIDRSFIREVISDHRDAAIVQGIISMASQLQLKVLAEGVETQAHYAYLSKKMCDLYQGFYFARPMPINDLITFLHENQAASQLQQNDEHGSASSQTLLLLDDEPNILRSLTRALRRDGYRILATDSAQQAFELLATQEVHVVISDQRMPEMSGTEFLKRVKELHPQAIQIVLSGYTDLKTVTAAINEGAIYKFLTKPWDDDELRLVVQQAFREAAMLKVRMRSMKSPAAE</sequence>
<dbReference type="RefSeq" id="WP_114480970.1">
    <property type="nucleotide sequence ID" value="NZ_QPII01000027.1"/>
</dbReference>
<dbReference type="AlphaFoldDB" id="A0A368TPU3"/>